<feature type="transmembrane region" description="Helical" evidence="2">
    <location>
        <begin position="40"/>
        <end position="62"/>
    </location>
</feature>
<gene>
    <name evidence="3" type="ORF">ACAT0790_LOCUS47229</name>
</gene>
<dbReference type="Pfam" id="PF07690">
    <property type="entry name" value="MFS_1"/>
    <property type="match status" value="1"/>
</dbReference>
<dbReference type="InterPro" id="IPR036259">
    <property type="entry name" value="MFS_trans_sf"/>
</dbReference>
<feature type="transmembrane region" description="Helical" evidence="2">
    <location>
        <begin position="274"/>
        <end position="296"/>
    </location>
</feature>
<keyword evidence="2" id="KW-0812">Transmembrane</keyword>
<feature type="compositionally biased region" description="Acidic residues" evidence="1">
    <location>
        <begin position="394"/>
        <end position="407"/>
    </location>
</feature>
<name>A0A7S1WIU5_ALECA</name>
<evidence type="ECO:0000256" key="1">
    <source>
        <dbReference type="SAM" id="MobiDB-lite"/>
    </source>
</evidence>
<dbReference type="InterPro" id="IPR011701">
    <property type="entry name" value="MFS"/>
</dbReference>
<dbReference type="EMBL" id="HBGE01079005">
    <property type="protein sequence ID" value="CAD9170460.1"/>
    <property type="molecule type" value="Transcribed_RNA"/>
</dbReference>
<proteinExistence type="predicted"/>
<keyword evidence="2" id="KW-0472">Membrane</keyword>
<sequence>MNKRGLLWSTLSKVVGVLGCASNVTFALANDVTVFQDRELAAGVFFAGTNLLVVILNAIPILFSRHTRAVMCYQMALNVAYFVCLAWVKVQPGKVRAEATDRGNDDYATPVHRRKRDSVKGCVEKTVLDPVRLMFCHRRLRRLCLVAFLLAVTNTLPMVIKTQYFNQALDLYPYGTDEQFARVALMSTLPGQLMVLPGYVLTGFLAKQNGTLKLLQRLVPLTAILTAIGGLMAVVRAMWFVPVVVIAGSYAGLPNVPLMRMVSGAAPPGRVGEALSVAGVSMEIGGLLSNAMIVVVNPWLLKTPIPDVLGVYYPFGAAVALLAIIPLSSMPKGGWGAAAGGTRDAFYAATNAKMAAAHWRRRAKRRTTERMQSERPEALVGDEEVTSAESTSTETDDEESDAEVVKA</sequence>
<feature type="transmembrane region" description="Helical" evidence="2">
    <location>
        <begin position="308"/>
        <end position="327"/>
    </location>
</feature>
<evidence type="ECO:0000256" key="2">
    <source>
        <dbReference type="SAM" id="Phobius"/>
    </source>
</evidence>
<protein>
    <recommendedName>
        <fullName evidence="4">Major facilitator superfamily (MFS) profile domain-containing protein</fullName>
    </recommendedName>
</protein>
<dbReference type="Gene3D" id="1.20.1250.20">
    <property type="entry name" value="MFS general substrate transporter like domains"/>
    <property type="match status" value="1"/>
</dbReference>
<evidence type="ECO:0008006" key="4">
    <source>
        <dbReference type="Google" id="ProtNLM"/>
    </source>
</evidence>
<keyword evidence="2" id="KW-1133">Transmembrane helix</keyword>
<dbReference type="CDD" id="cd06174">
    <property type="entry name" value="MFS"/>
    <property type="match status" value="1"/>
</dbReference>
<dbReference type="AlphaFoldDB" id="A0A7S1WIU5"/>
<feature type="compositionally biased region" description="Basic and acidic residues" evidence="1">
    <location>
        <begin position="366"/>
        <end position="377"/>
    </location>
</feature>
<organism evidence="3">
    <name type="scientific">Alexandrium catenella</name>
    <name type="common">Red tide dinoflagellate</name>
    <name type="synonym">Gonyaulax catenella</name>
    <dbReference type="NCBI Taxonomy" id="2925"/>
    <lineage>
        <taxon>Eukaryota</taxon>
        <taxon>Sar</taxon>
        <taxon>Alveolata</taxon>
        <taxon>Dinophyceae</taxon>
        <taxon>Gonyaulacales</taxon>
        <taxon>Pyrocystaceae</taxon>
        <taxon>Alexandrium</taxon>
    </lineage>
</organism>
<feature type="transmembrane region" description="Helical" evidence="2">
    <location>
        <begin position="218"/>
        <end position="235"/>
    </location>
</feature>
<feature type="transmembrane region" description="Helical" evidence="2">
    <location>
        <begin position="6"/>
        <end position="28"/>
    </location>
</feature>
<feature type="transmembrane region" description="Helical" evidence="2">
    <location>
        <begin position="142"/>
        <end position="160"/>
    </location>
</feature>
<dbReference type="SUPFAM" id="SSF103473">
    <property type="entry name" value="MFS general substrate transporter"/>
    <property type="match status" value="1"/>
</dbReference>
<feature type="transmembrane region" description="Helical" evidence="2">
    <location>
        <begin position="180"/>
        <end position="206"/>
    </location>
</feature>
<evidence type="ECO:0000313" key="3">
    <source>
        <dbReference type="EMBL" id="CAD9170460.1"/>
    </source>
</evidence>
<reference evidence="3" key="1">
    <citation type="submission" date="2021-01" db="EMBL/GenBank/DDBJ databases">
        <authorList>
            <person name="Corre E."/>
            <person name="Pelletier E."/>
            <person name="Niang G."/>
            <person name="Scheremetjew M."/>
            <person name="Finn R."/>
            <person name="Kale V."/>
            <person name="Holt S."/>
            <person name="Cochrane G."/>
            <person name="Meng A."/>
            <person name="Brown T."/>
            <person name="Cohen L."/>
        </authorList>
    </citation>
    <scope>NUCLEOTIDE SEQUENCE</scope>
    <source>
        <strain evidence="3">OF101</strain>
    </source>
</reference>
<feature type="region of interest" description="Disordered" evidence="1">
    <location>
        <begin position="361"/>
        <end position="407"/>
    </location>
</feature>
<dbReference type="GO" id="GO:0022857">
    <property type="term" value="F:transmembrane transporter activity"/>
    <property type="evidence" value="ECO:0007669"/>
    <property type="project" value="InterPro"/>
</dbReference>
<accession>A0A7S1WIU5</accession>